<sequence length="295" mass="32681">MSIGEDRLTSLLLDGTTHIFDPLHSLWENQRTKRAIALAQILLFLLGLVGIEMNRRGLLPEPLADLTPTSHYYAIKLAFGLVLIQEVIDLVFTLPCSMSRAVGKQFEILALILLRNAFKELVHFEEPLEIAHGIGPVLPIIADACGSLIIFVGLGVYSRLHVKRKSSKSAVDLYRFVATKKLLALIMLGVFFTIAVQTGMETLRTGHAQPFFDVFYTVLIFSDILLVLISSLYLPSFYSTFRNSGFAVSTLLIRMALASPRFFDSLLGVTAVAFAICLTLAYNHFAPDGRASRDD</sequence>
<feature type="transmembrane region" description="Helical" evidence="1">
    <location>
        <begin position="220"/>
        <end position="241"/>
    </location>
</feature>
<protein>
    <submittedName>
        <fullName evidence="2">Uncharacterized protein</fullName>
    </submittedName>
</protein>
<feature type="transmembrane region" description="Helical" evidence="1">
    <location>
        <begin position="262"/>
        <end position="285"/>
    </location>
</feature>
<dbReference type="OrthoDB" id="820796at2"/>
<dbReference type="EMBL" id="QMIF01000003">
    <property type="protein sequence ID" value="TVM34886.1"/>
    <property type="molecule type" value="Genomic_DNA"/>
</dbReference>
<keyword evidence="1" id="KW-1133">Transmembrane helix</keyword>
<proteinExistence type="predicted"/>
<keyword evidence="1" id="KW-0812">Transmembrane</keyword>
<evidence type="ECO:0000256" key="1">
    <source>
        <dbReference type="SAM" id="Phobius"/>
    </source>
</evidence>
<gene>
    <name evidence="2" type="ORF">DQK91_05610</name>
</gene>
<organism evidence="2 3">
    <name type="scientific">Oceanidesulfovibrio marinus</name>
    <dbReference type="NCBI Taxonomy" id="370038"/>
    <lineage>
        <taxon>Bacteria</taxon>
        <taxon>Pseudomonadati</taxon>
        <taxon>Thermodesulfobacteriota</taxon>
        <taxon>Desulfovibrionia</taxon>
        <taxon>Desulfovibrionales</taxon>
        <taxon>Desulfovibrionaceae</taxon>
        <taxon>Oceanidesulfovibrio</taxon>
    </lineage>
</organism>
<feature type="transmembrane region" description="Helical" evidence="1">
    <location>
        <begin position="138"/>
        <end position="160"/>
    </location>
</feature>
<feature type="transmembrane region" description="Helical" evidence="1">
    <location>
        <begin position="35"/>
        <end position="53"/>
    </location>
</feature>
<feature type="transmembrane region" description="Helical" evidence="1">
    <location>
        <begin position="181"/>
        <end position="200"/>
    </location>
</feature>
<evidence type="ECO:0000313" key="3">
    <source>
        <dbReference type="Proteomes" id="UP000434052"/>
    </source>
</evidence>
<dbReference type="Proteomes" id="UP000434052">
    <property type="component" value="Unassembled WGS sequence"/>
</dbReference>
<reference evidence="2 3" key="1">
    <citation type="submission" date="2018-06" db="EMBL/GenBank/DDBJ databases">
        <title>Complete genome of Desulfovibrio marinus P48SEP.</title>
        <authorList>
            <person name="Crispim J.S."/>
            <person name="Vidigal P.M.P."/>
            <person name="Silva L.C.F."/>
            <person name="Araujo L.C."/>
            <person name="Laguardia C.N."/>
            <person name="Dias R.S."/>
            <person name="Sousa M.P."/>
            <person name="Paula S.O."/>
            <person name="Silva C."/>
        </authorList>
    </citation>
    <scope>NUCLEOTIDE SEQUENCE [LARGE SCALE GENOMIC DNA]</scope>
    <source>
        <strain evidence="2 3">P48SEP</strain>
    </source>
</reference>
<comment type="caution">
    <text evidence="2">The sequence shown here is derived from an EMBL/GenBank/DDBJ whole genome shotgun (WGS) entry which is preliminary data.</text>
</comment>
<keyword evidence="1" id="KW-0472">Membrane</keyword>
<evidence type="ECO:0000313" key="2">
    <source>
        <dbReference type="EMBL" id="TVM34886.1"/>
    </source>
</evidence>
<name>A0A6P1ZL07_9BACT</name>
<dbReference type="AlphaFoldDB" id="A0A6P1ZL07"/>
<accession>A0A6P1ZL07</accession>